<gene>
    <name evidence="2" type="ORF">E2F46_06195</name>
</gene>
<feature type="region of interest" description="Disordered" evidence="1">
    <location>
        <begin position="258"/>
        <end position="282"/>
    </location>
</feature>
<reference evidence="2 3" key="1">
    <citation type="submission" date="2019-03" db="EMBL/GenBank/DDBJ databases">
        <title>Luteimonas zhaokaii sp.nov., isolated from the rectal contents of Plateau pika in Yushu, Qinghai Province, China.</title>
        <authorList>
            <person name="Zhang G."/>
        </authorList>
    </citation>
    <scope>NUCLEOTIDE SEQUENCE [LARGE SCALE GENOMIC DNA]</scope>
    <source>
        <strain evidence="2 3">B9</strain>
    </source>
</reference>
<organism evidence="2 3">
    <name type="scientific">Luteimonas aestuarii</name>
    <dbReference type="NCBI Taxonomy" id="453837"/>
    <lineage>
        <taxon>Bacteria</taxon>
        <taxon>Pseudomonadati</taxon>
        <taxon>Pseudomonadota</taxon>
        <taxon>Gammaproteobacteria</taxon>
        <taxon>Lysobacterales</taxon>
        <taxon>Lysobacteraceae</taxon>
        <taxon>Luteimonas</taxon>
    </lineage>
</organism>
<evidence type="ECO:0000313" key="3">
    <source>
        <dbReference type="Proteomes" id="UP000294796"/>
    </source>
</evidence>
<dbReference type="EMBL" id="SMTF01000003">
    <property type="protein sequence ID" value="TDK26185.1"/>
    <property type="molecule type" value="Genomic_DNA"/>
</dbReference>
<proteinExistence type="predicted"/>
<dbReference type="RefSeq" id="WP_133321217.1">
    <property type="nucleotide sequence ID" value="NZ_SMTF01000003.1"/>
</dbReference>
<name>A0A4R5TYA6_9GAMM</name>
<dbReference type="Proteomes" id="UP000294796">
    <property type="component" value="Unassembled WGS sequence"/>
</dbReference>
<accession>A0A4R5TYA6</accession>
<keyword evidence="3" id="KW-1185">Reference proteome</keyword>
<dbReference type="AlphaFoldDB" id="A0A4R5TYA6"/>
<evidence type="ECO:0000313" key="2">
    <source>
        <dbReference type="EMBL" id="TDK26185.1"/>
    </source>
</evidence>
<comment type="caution">
    <text evidence="2">The sequence shown here is derived from an EMBL/GenBank/DDBJ whole genome shotgun (WGS) entry which is preliminary data.</text>
</comment>
<sequence>MSEQNVDETPWEVSVFTALLNMRWVHLLKSSSQRPDLVIALDHAAETALGDVVLKADDRLFLFELKASWERANTEKNKPIFGLYEKLHSSAHSTSIAFDELLSLSIRCHHLVYWEDDVRLSDGNTRGSISFSPYALFVLDQLYQPGRYALDLRLAHAISLRTNDGETIVEAAPIEAMFNGSATAVNGDLSTGDNVEAYKLGLGRNEFLDFVQHLRKEIDGSADIALKLIAFSPESGFVRRISSLQEAVQLGVDWAKNTASAKPARSSGHRRTGKPRSIGTTQLRIVCAPTTGARKPRRP</sequence>
<protein>
    <submittedName>
        <fullName evidence="2">Uncharacterized protein</fullName>
    </submittedName>
</protein>
<evidence type="ECO:0000256" key="1">
    <source>
        <dbReference type="SAM" id="MobiDB-lite"/>
    </source>
</evidence>